<keyword evidence="2" id="KW-0902">Two-component regulatory system</keyword>
<dbReference type="InterPro" id="IPR011006">
    <property type="entry name" value="CheY-like_superfamily"/>
</dbReference>
<dbReference type="SUPFAM" id="SSF52172">
    <property type="entry name" value="CheY-like"/>
    <property type="match status" value="1"/>
</dbReference>
<dbReference type="SMART" id="SM00421">
    <property type="entry name" value="HTH_LUXR"/>
    <property type="match status" value="1"/>
</dbReference>
<keyword evidence="5" id="KW-0804">Transcription</keyword>
<sequence length="212" mass="22804">MTGVVAEAPLVLVLDDEAPVRTALDSLLRSVGFRVACFGSPQDFLDGGLASSASCLVLDIRLQIASGLDFQAQLAQSGIRIPVVFMTGHGDIPMSVRAMKAGAVDFLAKPFRDQDMLDAVAAAIERDRERRAAEQRVAGIAGRYATLTPRERQIMALVADGLMNKEIAGRLGLSEITIKIHRGQVMRKLEVRSITDLVRLADALDPGRADPV</sequence>
<evidence type="ECO:0000256" key="1">
    <source>
        <dbReference type="ARBA" id="ARBA00022553"/>
    </source>
</evidence>
<dbReference type="Gene3D" id="1.10.10.10">
    <property type="entry name" value="Winged helix-like DNA-binding domain superfamily/Winged helix DNA-binding domain"/>
    <property type="match status" value="1"/>
</dbReference>
<keyword evidence="4" id="KW-0238">DNA-binding</keyword>
<organism evidence="9 10">
    <name type="scientific">Inquilinus limosus</name>
    <dbReference type="NCBI Taxonomy" id="171674"/>
    <lineage>
        <taxon>Bacteria</taxon>
        <taxon>Pseudomonadati</taxon>
        <taxon>Pseudomonadota</taxon>
        <taxon>Alphaproteobacteria</taxon>
        <taxon>Rhodospirillales</taxon>
        <taxon>Rhodospirillaceae</taxon>
        <taxon>Inquilinus</taxon>
    </lineage>
</organism>
<dbReference type="Pfam" id="PF00072">
    <property type="entry name" value="Response_reg"/>
    <property type="match status" value="1"/>
</dbReference>
<dbReference type="Gene3D" id="3.40.50.2300">
    <property type="match status" value="1"/>
</dbReference>
<reference evidence="9" key="1">
    <citation type="submission" date="2020-06" db="EMBL/GenBank/DDBJ databases">
        <title>Stable isotope informed genome-resolved metagenomics uncovers potential trophic interactions in rhizosphere soil.</title>
        <authorList>
            <person name="Starr E.P."/>
            <person name="Shi S."/>
            <person name="Blazewicz S.J."/>
            <person name="Koch B.J."/>
            <person name="Probst A.J."/>
            <person name="Hungate B.A."/>
            <person name="Pett-Ridge J."/>
            <person name="Firestone M.K."/>
            <person name="Banfield J.F."/>
        </authorList>
    </citation>
    <scope>NUCLEOTIDE SEQUENCE</scope>
    <source>
        <strain evidence="9">YM_69_17</strain>
    </source>
</reference>
<dbReference type="CDD" id="cd17537">
    <property type="entry name" value="REC_FixJ"/>
    <property type="match status" value="1"/>
</dbReference>
<dbReference type="PROSITE" id="PS50043">
    <property type="entry name" value="HTH_LUXR_2"/>
    <property type="match status" value="1"/>
</dbReference>
<feature type="domain" description="HTH luxR-type" evidence="7">
    <location>
        <begin position="140"/>
        <end position="205"/>
    </location>
</feature>
<dbReference type="InterPro" id="IPR036388">
    <property type="entry name" value="WH-like_DNA-bd_sf"/>
</dbReference>
<keyword evidence="1 6" id="KW-0597">Phosphoprotein</keyword>
<protein>
    <submittedName>
        <fullName evidence="9">Response regulator transcription factor</fullName>
    </submittedName>
</protein>
<evidence type="ECO:0000256" key="2">
    <source>
        <dbReference type="ARBA" id="ARBA00023012"/>
    </source>
</evidence>
<comment type="caution">
    <text evidence="9">The sequence shown here is derived from an EMBL/GenBank/DDBJ whole genome shotgun (WGS) entry which is preliminary data.</text>
</comment>
<dbReference type="PROSITE" id="PS50110">
    <property type="entry name" value="RESPONSE_REGULATORY"/>
    <property type="match status" value="1"/>
</dbReference>
<evidence type="ECO:0000256" key="4">
    <source>
        <dbReference type="ARBA" id="ARBA00023125"/>
    </source>
</evidence>
<proteinExistence type="predicted"/>
<dbReference type="InterPro" id="IPR000792">
    <property type="entry name" value="Tscrpt_reg_LuxR_C"/>
</dbReference>
<feature type="domain" description="Response regulatory" evidence="8">
    <location>
        <begin position="10"/>
        <end position="124"/>
    </location>
</feature>
<dbReference type="Pfam" id="PF00196">
    <property type="entry name" value="GerE"/>
    <property type="match status" value="1"/>
</dbReference>
<evidence type="ECO:0000256" key="5">
    <source>
        <dbReference type="ARBA" id="ARBA00023163"/>
    </source>
</evidence>
<feature type="modified residue" description="4-aspartylphosphate" evidence="6">
    <location>
        <position position="59"/>
    </location>
</feature>
<dbReference type="GO" id="GO:0003677">
    <property type="term" value="F:DNA binding"/>
    <property type="evidence" value="ECO:0007669"/>
    <property type="project" value="UniProtKB-KW"/>
</dbReference>
<accession>A0A952KBB9</accession>
<dbReference type="FunFam" id="3.40.50.2300:FF:000018">
    <property type="entry name" value="DNA-binding transcriptional regulator NtrC"/>
    <property type="match status" value="1"/>
</dbReference>
<keyword evidence="3" id="KW-0805">Transcription regulation</keyword>
<dbReference type="PANTHER" id="PTHR44688:SF16">
    <property type="entry name" value="DNA-BINDING TRANSCRIPTIONAL ACTIVATOR DEVR_DOSR"/>
    <property type="match status" value="1"/>
</dbReference>
<evidence type="ECO:0000313" key="9">
    <source>
        <dbReference type="EMBL" id="MBW8723533.1"/>
    </source>
</evidence>
<evidence type="ECO:0000259" key="7">
    <source>
        <dbReference type="PROSITE" id="PS50043"/>
    </source>
</evidence>
<dbReference type="EMBL" id="JAEKLZ010000002">
    <property type="protein sequence ID" value="MBW8723533.1"/>
    <property type="molecule type" value="Genomic_DNA"/>
</dbReference>
<evidence type="ECO:0000259" key="8">
    <source>
        <dbReference type="PROSITE" id="PS50110"/>
    </source>
</evidence>
<dbReference type="GO" id="GO:0000160">
    <property type="term" value="P:phosphorelay signal transduction system"/>
    <property type="evidence" value="ECO:0007669"/>
    <property type="project" value="UniProtKB-KW"/>
</dbReference>
<dbReference type="InterPro" id="IPR001789">
    <property type="entry name" value="Sig_transdc_resp-reg_receiver"/>
</dbReference>
<evidence type="ECO:0000256" key="6">
    <source>
        <dbReference type="PROSITE-ProRule" id="PRU00169"/>
    </source>
</evidence>
<dbReference type="CDD" id="cd06170">
    <property type="entry name" value="LuxR_C_like"/>
    <property type="match status" value="1"/>
</dbReference>
<dbReference type="GO" id="GO:0006355">
    <property type="term" value="P:regulation of DNA-templated transcription"/>
    <property type="evidence" value="ECO:0007669"/>
    <property type="project" value="InterPro"/>
</dbReference>
<gene>
    <name evidence="9" type="ORF">JF625_00025</name>
</gene>
<evidence type="ECO:0000313" key="10">
    <source>
        <dbReference type="Proteomes" id="UP000700706"/>
    </source>
</evidence>
<dbReference type="Proteomes" id="UP000700706">
    <property type="component" value="Unassembled WGS sequence"/>
</dbReference>
<dbReference type="PRINTS" id="PR00038">
    <property type="entry name" value="HTHLUXR"/>
</dbReference>
<name>A0A952KBB9_9PROT</name>
<dbReference type="PANTHER" id="PTHR44688">
    <property type="entry name" value="DNA-BINDING TRANSCRIPTIONAL ACTIVATOR DEVR_DOSR"/>
    <property type="match status" value="1"/>
</dbReference>
<evidence type="ECO:0000256" key="3">
    <source>
        <dbReference type="ARBA" id="ARBA00023015"/>
    </source>
</evidence>
<dbReference type="SMART" id="SM00448">
    <property type="entry name" value="REC"/>
    <property type="match status" value="1"/>
</dbReference>
<dbReference type="AlphaFoldDB" id="A0A952KBB9"/>